<evidence type="ECO:0008006" key="2">
    <source>
        <dbReference type="Google" id="ProtNLM"/>
    </source>
</evidence>
<organism evidence="1">
    <name type="scientific">marine sediment metagenome</name>
    <dbReference type="NCBI Taxonomy" id="412755"/>
    <lineage>
        <taxon>unclassified sequences</taxon>
        <taxon>metagenomes</taxon>
        <taxon>ecological metagenomes</taxon>
    </lineage>
</organism>
<name>A0A0F9R6T2_9ZZZZ</name>
<accession>A0A0F9R6T2</accession>
<dbReference type="AlphaFoldDB" id="A0A0F9R6T2"/>
<proteinExistence type="predicted"/>
<reference evidence="1" key="1">
    <citation type="journal article" date="2015" name="Nature">
        <title>Complex archaea that bridge the gap between prokaryotes and eukaryotes.</title>
        <authorList>
            <person name="Spang A."/>
            <person name="Saw J.H."/>
            <person name="Jorgensen S.L."/>
            <person name="Zaremba-Niedzwiedzka K."/>
            <person name="Martijn J."/>
            <person name="Lind A.E."/>
            <person name="van Eijk R."/>
            <person name="Schleper C."/>
            <person name="Guy L."/>
            <person name="Ettema T.J."/>
        </authorList>
    </citation>
    <scope>NUCLEOTIDE SEQUENCE</scope>
</reference>
<gene>
    <name evidence="1" type="ORF">LCGC14_1009320</name>
</gene>
<protein>
    <recommendedName>
        <fullName evidence="2">Metal-binding protein</fullName>
    </recommendedName>
</protein>
<dbReference type="EMBL" id="LAZR01003954">
    <property type="protein sequence ID" value="KKN13133.1"/>
    <property type="molecule type" value="Genomic_DNA"/>
</dbReference>
<comment type="caution">
    <text evidence="1">The sequence shown here is derived from an EMBL/GenBank/DDBJ whole genome shotgun (WGS) entry which is preliminary data.</text>
</comment>
<evidence type="ECO:0000313" key="1">
    <source>
        <dbReference type="EMBL" id="KKN13133.1"/>
    </source>
</evidence>
<sequence length="105" mass="11934">MNPDFKPHMITDKFLKACEEQVQKYFGEREMDSGCLICPAIPLGNCYICPLGDGVKELACIYDPTYLDSCQRRTAKKSELLARGNRLIKIMDEHGIEIYDAKVKS</sequence>